<feature type="transmembrane region" description="Helical" evidence="1">
    <location>
        <begin position="113"/>
        <end position="132"/>
    </location>
</feature>
<protein>
    <submittedName>
        <fullName evidence="2">Uncharacterized protein</fullName>
    </submittedName>
</protein>
<feature type="transmembrane region" description="Helical" evidence="1">
    <location>
        <begin position="57"/>
        <end position="76"/>
    </location>
</feature>
<sequence length="189" mass="21396">MLRYQLTRPLAFAWIRGGGLNRLRYGFPLIATLIGFLLWGSLWKLGIVLPPRKIAETVSSGLVTLPGFYIAALAAVSSFQSNYLDQTIEGEGAQIQVLSKGIMHSIDLTYRMYISYLFSYLSIASLILFIFLSLSDDITDSMHFIFSTNVKMALNIIGSLILSFWIWNLITTTLHGLYFLVERMHRPYA</sequence>
<feature type="transmembrane region" description="Helical" evidence="1">
    <location>
        <begin position="25"/>
        <end position="45"/>
    </location>
</feature>
<accession>A0A6M4G2R8</accession>
<evidence type="ECO:0000313" key="3">
    <source>
        <dbReference type="Proteomes" id="UP000502611"/>
    </source>
</evidence>
<evidence type="ECO:0000256" key="1">
    <source>
        <dbReference type="SAM" id="Phobius"/>
    </source>
</evidence>
<evidence type="ECO:0000313" key="2">
    <source>
        <dbReference type="EMBL" id="QJR01545.1"/>
    </source>
</evidence>
<proteinExistence type="predicted"/>
<organism evidence="2 3">
    <name type="scientific">Sphingobium yanoikuyae</name>
    <name type="common">Sphingomonas yanoikuyae</name>
    <dbReference type="NCBI Taxonomy" id="13690"/>
    <lineage>
        <taxon>Bacteria</taxon>
        <taxon>Pseudomonadati</taxon>
        <taxon>Pseudomonadota</taxon>
        <taxon>Alphaproteobacteria</taxon>
        <taxon>Sphingomonadales</taxon>
        <taxon>Sphingomonadaceae</taxon>
        <taxon>Sphingobium</taxon>
    </lineage>
</organism>
<gene>
    <name evidence="2" type="ORF">HH800_04620</name>
</gene>
<dbReference type="AlphaFoldDB" id="A0A6M4G2R8"/>
<keyword evidence="1" id="KW-0472">Membrane</keyword>
<dbReference type="EMBL" id="CP053021">
    <property type="protein sequence ID" value="QJR01545.1"/>
    <property type="molecule type" value="Genomic_DNA"/>
</dbReference>
<name>A0A6M4G2R8_SPHYA</name>
<keyword evidence="1" id="KW-1133">Transmembrane helix</keyword>
<keyword evidence="1" id="KW-0812">Transmembrane</keyword>
<feature type="transmembrane region" description="Helical" evidence="1">
    <location>
        <begin position="152"/>
        <end position="181"/>
    </location>
</feature>
<reference evidence="2 3" key="1">
    <citation type="submission" date="2020-04" db="EMBL/GenBank/DDBJ databases">
        <title>The Whole Genome Analysis of High salt-tolerant Sphingobium yanoikuyae YC-XJ2 with Aryl organophosphorus flame retardants (aryl-OPFRs)-degrading capacity and characteristics of Related phosphotriesterase.</title>
        <authorList>
            <person name="Li X."/>
        </authorList>
    </citation>
    <scope>NUCLEOTIDE SEQUENCE [LARGE SCALE GENOMIC DNA]</scope>
    <source>
        <strain evidence="2 3">YC-XJ2</strain>
    </source>
</reference>
<dbReference type="RefSeq" id="WP_169860322.1">
    <property type="nucleotide sequence ID" value="NZ_CP053021.1"/>
</dbReference>
<dbReference type="Proteomes" id="UP000502611">
    <property type="component" value="Chromosome"/>
</dbReference>